<organism evidence="1 2">
    <name type="scientific">Leptospira stimsonii</name>
    <dbReference type="NCBI Taxonomy" id="2202203"/>
    <lineage>
        <taxon>Bacteria</taxon>
        <taxon>Pseudomonadati</taxon>
        <taxon>Spirochaetota</taxon>
        <taxon>Spirochaetia</taxon>
        <taxon>Leptospirales</taxon>
        <taxon>Leptospiraceae</taxon>
        <taxon>Leptospira</taxon>
    </lineage>
</organism>
<dbReference type="Proteomes" id="UP000265798">
    <property type="component" value="Unassembled WGS sequence"/>
</dbReference>
<dbReference type="EMBL" id="QHCT01000004">
    <property type="protein sequence ID" value="RHX89181.1"/>
    <property type="molecule type" value="Genomic_DNA"/>
</dbReference>
<name>A0A396Z0Z1_9LEPT</name>
<comment type="caution">
    <text evidence="1">The sequence shown here is derived from an EMBL/GenBank/DDBJ whole genome shotgun (WGS) entry which is preliminary data.</text>
</comment>
<evidence type="ECO:0000313" key="1">
    <source>
        <dbReference type="EMBL" id="RHX89181.1"/>
    </source>
</evidence>
<protein>
    <submittedName>
        <fullName evidence="1">Uncharacterized protein</fullName>
    </submittedName>
</protein>
<evidence type="ECO:0000313" key="2">
    <source>
        <dbReference type="Proteomes" id="UP000265798"/>
    </source>
</evidence>
<proteinExistence type="predicted"/>
<dbReference type="AlphaFoldDB" id="A0A396Z0Z1"/>
<reference evidence="2" key="1">
    <citation type="submission" date="2018-05" db="EMBL/GenBank/DDBJ databases">
        <title>Leptospira yasudae sp. nov. and Leptospira stimsonii sp. nov., two pathogenic species of the genus Leptospira isolated from environmental sources.</title>
        <authorList>
            <person name="Casanovas-Massana A."/>
            <person name="Hamond C."/>
            <person name="Santos L.A."/>
            <person name="Hacker K.P."/>
            <person name="Balassiano I."/>
            <person name="Medeiros M.A."/>
            <person name="Reis M.G."/>
            <person name="Ko A.I."/>
            <person name="Wunder E.A."/>
        </authorList>
    </citation>
    <scope>NUCLEOTIDE SEQUENCE [LARGE SCALE GENOMIC DNA]</scope>
    <source>
        <strain evidence="2">Yale</strain>
    </source>
</reference>
<gene>
    <name evidence="1" type="ORF">DLM75_15135</name>
</gene>
<sequence length="75" mass="8884">MWSRSSRILTIVDYRRSPNKYSIFKRLSGNLDSIVLSFVSILSFRVQYLEPTFIIGYKSNRNNSKKKDLRIFDFG</sequence>
<accession>A0A396Z0Z1</accession>